<dbReference type="Proteomes" id="UP000198651">
    <property type="component" value="Chromosome I"/>
</dbReference>
<dbReference type="InterPro" id="IPR000408">
    <property type="entry name" value="Reg_chr_condens"/>
</dbReference>
<dbReference type="PRINTS" id="PR00633">
    <property type="entry name" value="RCCNDNSATION"/>
</dbReference>
<gene>
    <name evidence="1" type="ORF">Ark11_0671</name>
</gene>
<dbReference type="EMBL" id="LN906597">
    <property type="protein sequence ID" value="CUT17507.1"/>
    <property type="molecule type" value="Genomic_DNA"/>
</dbReference>
<organism evidence="1 2">
    <name type="scientific">Candidatus Ichthyocystis hellenicum</name>
    <dbReference type="NCBI Taxonomy" id="1561003"/>
    <lineage>
        <taxon>Bacteria</taxon>
        <taxon>Pseudomonadati</taxon>
        <taxon>Pseudomonadota</taxon>
        <taxon>Betaproteobacteria</taxon>
        <taxon>Burkholderiales</taxon>
        <taxon>Candidatus Ichthyocystis</taxon>
    </lineage>
</organism>
<dbReference type="InterPro" id="IPR009091">
    <property type="entry name" value="RCC1/BLIP-II"/>
</dbReference>
<dbReference type="Pfam" id="PF13540">
    <property type="entry name" value="RCC1_2"/>
    <property type="match status" value="2"/>
</dbReference>
<evidence type="ECO:0000313" key="2">
    <source>
        <dbReference type="Proteomes" id="UP000198651"/>
    </source>
</evidence>
<dbReference type="InterPro" id="IPR051553">
    <property type="entry name" value="Ran_GTPase-activating"/>
</dbReference>
<keyword evidence="2" id="KW-1185">Reference proteome</keyword>
<protein>
    <submittedName>
        <fullName evidence="1">Putative exported protein</fullName>
    </submittedName>
</protein>
<reference evidence="2" key="1">
    <citation type="submission" date="2015-11" db="EMBL/GenBank/DDBJ databases">
        <authorList>
            <person name="Seth-Smith H.M.B."/>
        </authorList>
    </citation>
    <scope>NUCLEOTIDE SEQUENCE [LARGE SCALE GENOMIC DNA]</scope>
    <source>
        <strain evidence="2">2013Ark11</strain>
    </source>
</reference>
<dbReference type="OrthoDB" id="1081439at2"/>
<dbReference type="PANTHER" id="PTHR45982">
    <property type="entry name" value="REGULATOR OF CHROMOSOME CONDENSATION"/>
    <property type="match status" value="1"/>
</dbReference>
<sequence length="392" mass="42524">MIKHTTKILISLLASTILMSGCFGIKDKKDNPEHKDHIPLKAQHVFAGHYASGIIEPLSSFVLLTGDNTKGQMGLPDKLILRFMHPMPEPRNISKIILRPTFSLILTNNNQLYAVGENKWGQFGIGDTKKLDKFQPIAEYVSDVAAGIDFIAVLRKDGTLMVSGHNNKGQLGTGDYVDRSIFVIVGHAITHISAGDQFLLSINQAGDLLGNGSNEFGQLGMNGRTNIMVPTTIFQQYVLDAAAGPNFSFAMLGNNVLFVSGNNTRGQLGLGDTIPRKVFTQVPIKLSIKKIALGNQHSILLANNGEMLVAGDNHEGQLGFEQPDIQSHFTHGASEVADIAATANGSIFIDTNNYIYASGSNKKGELGLGYALSSHGFDKLLDNEEHVHDERY</sequence>
<dbReference type="Pfam" id="PF00415">
    <property type="entry name" value="RCC1"/>
    <property type="match status" value="1"/>
</dbReference>
<dbReference type="PROSITE" id="PS51257">
    <property type="entry name" value="PROKAR_LIPOPROTEIN"/>
    <property type="match status" value="1"/>
</dbReference>
<dbReference type="SUPFAM" id="SSF50985">
    <property type="entry name" value="RCC1/BLIP-II"/>
    <property type="match status" value="1"/>
</dbReference>
<evidence type="ECO:0000313" key="1">
    <source>
        <dbReference type="EMBL" id="CUT17507.1"/>
    </source>
</evidence>
<dbReference type="RefSeq" id="WP_092486423.1">
    <property type="nucleotide sequence ID" value="NZ_FLSL01000085.1"/>
</dbReference>
<dbReference type="PROSITE" id="PS50012">
    <property type="entry name" value="RCC1_3"/>
    <property type="match status" value="3"/>
</dbReference>
<dbReference type="AlphaFoldDB" id="A0A0S4M148"/>
<accession>A0A0S4M148</accession>
<dbReference type="PANTHER" id="PTHR45982:SF1">
    <property type="entry name" value="REGULATOR OF CHROMOSOME CONDENSATION"/>
    <property type="match status" value="1"/>
</dbReference>
<name>A0A0S4M148_9BURK</name>
<proteinExistence type="predicted"/>
<dbReference type="STRING" id="1561003.Ark11_0671"/>
<dbReference type="PATRIC" id="fig|1561003.3.peg.676"/>
<dbReference type="Gene3D" id="2.130.10.30">
    <property type="entry name" value="Regulator of chromosome condensation 1/beta-lactamase-inhibitor protein II"/>
    <property type="match status" value="2"/>
</dbReference>